<dbReference type="EMBL" id="LNGF01000039">
    <property type="protein sequence ID" value="KYC46941.1"/>
    <property type="molecule type" value="Genomic_DNA"/>
</dbReference>
<evidence type="ECO:0000259" key="1">
    <source>
        <dbReference type="Pfam" id="PF00534"/>
    </source>
</evidence>
<gene>
    <name evidence="3" type="ORF">APG10_01040</name>
    <name evidence="4" type="ORF">APG11_01576</name>
</gene>
<dbReference type="InterPro" id="IPR028098">
    <property type="entry name" value="Glyco_trans_4-like_N"/>
</dbReference>
<evidence type="ECO:0000313" key="6">
    <source>
        <dbReference type="Proteomes" id="UP000092401"/>
    </source>
</evidence>
<dbReference type="Proteomes" id="UP000092401">
    <property type="component" value="Unassembled WGS sequence"/>
</dbReference>
<evidence type="ECO:0000259" key="2">
    <source>
        <dbReference type="Pfam" id="PF13439"/>
    </source>
</evidence>
<dbReference type="PATRIC" id="fig|1706436.3.peg.1052"/>
<name>A0A150IPG2_9EURY</name>
<evidence type="ECO:0000313" key="4">
    <source>
        <dbReference type="EMBL" id="KYC46941.1"/>
    </source>
</evidence>
<dbReference type="Pfam" id="PF13439">
    <property type="entry name" value="Glyco_transf_4"/>
    <property type="match status" value="1"/>
</dbReference>
<dbReference type="Proteomes" id="UP000091929">
    <property type="component" value="Unassembled WGS sequence"/>
</dbReference>
<accession>A0A150IJN3</accession>
<dbReference type="InterPro" id="IPR050194">
    <property type="entry name" value="Glycosyltransferase_grp1"/>
</dbReference>
<dbReference type="Gene3D" id="3.40.50.2000">
    <property type="entry name" value="Glycogen Phosphorylase B"/>
    <property type="match status" value="2"/>
</dbReference>
<protein>
    <submittedName>
        <fullName evidence="4">Putative glycosyl transferase</fullName>
    </submittedName>
</protein>
<dbReference type="PANTHER" id="PTHR45947:SF3">
    <property type="entry name" value="SULFOQUINOVOSYL TRANSFERASE SQD2"/>
    <property type="match status" value="1"/>
</dbReference>
<evidence type="ECO:0000313" key="3">
    <source>
        <dbReference type="EMBL" id="KYC45233.1"/>
    </source>
</evidence>
<organism evidence="4 5">
    <name type="scientific">Candidatus Methanofastidiosum methylothiophilum</name>
    <dbReference type="NCBI Taxonomy" id="1705564"/>
    <lineage>
        <taxon>Archaea</taxon>
        <taxon>Methanobacteriati</taxon>
        <taxon>Methanobacteriota</taxon>
        <taxon>Stenosarchaea group</taxon>
        <taxon>Candidatus Methanofastidiosia</taxon>
        <taxon>Candidatus Methanofastidiosales</taxon>
        <taxon>Candidatus Methanofastidiosaceae</taxon>
        <taxon>Candidatus Methanofastidiosum</taxon>
    </lineage>
</organism>
<evidence type="ECO:0000313" key="5">
    <source>
        <dbReference type="Proteomes" id="UP000091929"/>
    </source>
</evidence>
<dbReference type="PANTHER" id="PTHR45947">
    <property type="entry name" value="SULFOQUINOVOSYL TRANSFERASE SQD2"/>
    <property type="match status" value="1"/>
</dbReference>
<dbReference type="PATRIC" id="fig|1706437.3.peg.1579"/>
<dbReference type="SUPFAM" id="SSF53756">
    <property type="entry name" value="UDP-Glycosyltransferase/glycogen phosphorylase"/>
    <property type="match status" value="1"/>
</dbReference>
<proteinExistence type="predicted"/>
<dbReference type="AlphaFoldDB" id="A0A150IPG2"/>
<dbReference type="InterPro" id="IPR001296">
    <property type="entry name" value="Glyco_trans_1"/>
</dbReference>
<feature type="domain" description="Glycosyl transferase family 1" evidence="1">
    <location>
        <begin position="181"/>
        <end position="341"/>
    </location>
</feature>
<dbReference type="Pfam" id="PF00534">
    <property type="entry name" value="Glycos_transf_1"/>
    <property type="match status" value="1"/>
</dbReference>
<dbReference type="CDD" id="cd03801">
    <property type="entry name" value="GT4_PimA-like"/>
    <property type="match status" value="1"/>
</dbReference>
<dbReference type="EMBL" id="LNGE01000025">
    <property type="protein sequence ID" value="KYC45233.1"/>
    <property type="molecule type" value="Genomic_DNA"/>
</dbReference>
<keyword evidence="4" id="KW-0808">Transferase</keyword>
<sequence>MVISTPFPPEEGIGYHVYNISKKLIERGHDITVITRGKFRTEIGSFDRIRIIKVPFLPLFPFHVHIHGFLLNRLFKHLENEFDIVHIHTPLTPLIKTSLPIVSTIHGSMVENAKGIELIDHKAAGNKIFTKFFGYPLVSKLINDSKVVTTVSLSVEKELNKYYDVDGVLITGNGVDVDNFKPADGGSKNYVLYVGRLSHGKGLFDLLKASKELISNYDVSFILIGKGVLSDKLNKIIEKTHNKNFHLLGQKSHDELIKYYQEAKLFISPSYYESGPLTLLEAMACGKPAIATKVGIAPDCIKNEENGILINPRSPQEIVKSVSMLLDDEELCNKMGENARRTIEESYSWNSVADKVEQIYLDLV</sequence>
<dbReference type="GO" id="GO:0016757">
    <property type="term" value="F:glycosyltransferase activity"/>
    <property type="evidence" value="ECO:0007669"/>
    <property type="project" value="InterPro"/>
</dbReference>
<reference evidence="5 6" key="1">
    <citation type="journal article" date="2016" name="ISME J.">
        <title>Chasing the elusive Euryarchaeota class WSA2: genomes reveal a uniquely fastidious methyl-reducing methanogen.</title>
        <authorList>
            <person name="Nobu M.K."/>
            <person name="Narihiro T."/>
            <person name="Kuroda K."/>
            <person name="Mei R."/>
            <person name="Liu W.T."/>
        </authorList>
    </citation>
    <scope>NUCLEOTIDE SEQUENCE [LARGE SCALE GENOMIC DNA]</scope>
    <source>
        <strain evidence="3">B03fssc0709_Meth_Bin005</strain>
        <strain evidence="4">B15fssc0709_Meth_Bin003</strain>
    </source>
</reference>
<feature type="domain" description="Glycosyltransferase subfamily 4-like N-terminal" evidence="2">
    <location>
        <begin position="12"/>
        <end position="178"/>
    </location>
</feature>
<accession>A0A150IPG2</accession>
<comment type="caution">
    <text evidence="4">The sequence shown here is derived from an EMBL/GenBank/DDBJ whole genome shotgun (WGS) entry which is preliminary data.</text>
</comment>